<sequence length="521" mass="60617">MLQALSLKVGQVGHRNKPRSRGHLIKTLDAYNDNEEEYLSEEKVVVDNRVLEFTYFDSDEGNYYVPKEKKFTKARFNCHVNTRVVELLKSTLSEVQLNMFRNTIFGYFLDMPPFIVQNQLICYLMKREIVQNCSDKFCVNVHGSISREKIERTFFYEESNRLKLTYFPDIQKVDKNQLEECFIGKRWKSDEDVVKSVVLYFIYTFLLSAVANRVYVSDHYFYLVESGEVMTFSWGKIKSSKPKKIKANNHSCTMMKKHCDDKELRRKDEKLGKELSSLKKFVEDSFSSIDNDKASSTCPKNYNHHHENFTIHSESETNCPPEFFFKSDFDKSRISIIQEYVHIKGVDGDEDGNAGIDLSYSKGKMKNELCSVEKVACENVIDSSDALEGRVHNEMISENNSNQDIKFGYIMMEVVISAIEPYAVLIPHLFSVTGIYMNKKGVDFQQPPYSNAAILKSLEVRFVGEYFIRKKQISSDFDENQYRSRLACLLWDYGLTKKNQQAESDSKKISKKMIIQKRQKL</sequence>
<gene>
    <name evidence="2" type="ORF">H5410_061913</name>
</gene>
<comment type="caution">
    <text evidence="2">The sequence shown here is derived from an EMBL/GenBank/DDBJ whole genome shotgun (WGS) entry which is preliminary data.</text>
</comment>
<dbReference type="AlphaFoldDB" id="A0A9J5W907"/>
<keyword evidence="3" id="KW-1185">Reference proteome</keyword>
<name>A0A9J5W907_SOLCO</name>
<dbReference type="Pfam" id="PF09331">
    <property type="entry name" value="DUF1985"/>
    <property type="match status" value="1"/>
</dbReference>
<dbReference type="PANTHER" id="PTHR48449:SF1">
    <property type="entry name" value="DUF1985 DOMAIN-CONTAINING PROTEIN"/>
    <property type="match status" value="1"/>
</dbReference>
<organism evidence="2 3">
    <name type="scientific">Solanum commersonii</name>
    <name type="common">Commerson's wild potato</name>
    <name type="synonym">Commerson's nightshade</name>
    <dbReference type="NCBI Taxonomy" id="4109"/>
    <lineage>
        <taxon>Eukaryota</taxon>
        <taxon>Viridiplantae</taxon>
        <taxon>Streptophyta</taxon>
        <taxon>Embryophyta</taxon>
        <taxon>Tracheophyta</taxon>
        <taxon>Spermatophyta</taxon>
        <taxon>Magnoliopsida</taxon>
        <taxon>eudicotyledons</taxon>
        <taxon>Gunneridae</taxon>
        <taxon>Pentapetalae</taxon>
        <taxon>asterids</taxon>
        <taxon>lamiids</taxon>
        <taxon>Solanales</taxon>
        <taxon>Solanaceae</taxon>
        <taxon>Solanoideae</taxon>
        <taxon>Solaneae</taxon>
        <taxon>Solanum</taxon>
    </lineage>
</organism>
<evidence type="ECO:0000313" key="2">
    <source>
        <dbReference type="EMBL" id="KAG5572147.1"/>
    </source>
</evidence>
<protein>
    <recommendedName>
        <fullName evidence="1">DUF1985 domain-containing protein</fullName>
    </recommendedName>
</protein>
<dbReference type="InterPro" id="IPR015410">
    <property type="entry name" value="DUF1985"/>
</dbReference>
<reference evidence="2 3" key="1">
    <citation type="submission" date="2020-09" db="EMBL/GenBank/DDBJ databases">
        <title>De no assembly of potato wild relative species, Solanum commersonii.</title>
        <authorList>
            <person name="Cho K."/>
        </authorList>
    </citation>
    <scope>NUCLEOTIDE SEQUENCE [LARGE SCALE GENOMIC DNA]</scope>
    <source>
        <strain evidence="2">LZ3.2</strain>
        <tissue evidence="2">Leaf</tissue>
    </source>
</reference>
<accession>A0A9J5W907</accession>
<proteinExistence type="predicted"/>
<evidence type="ECO:0000313" key="3">
    <source>
        <dbReference type="Proteomes" id="UP000824120"/>
    </source>
</evidence>
<evidence type="ECO:0000259" key="1">
    <source>
        <dbReference type="Pfam" id="PF09331"/>
    </source>
</evidence>
<dbReference type="EMBL" id="JACXVP010000012">
    <property type="protein sequence ID" value="KAG5572147.1"/>
    <property type="molecule type" value="Genomic_DNA"/>
</dbReference>
<dbReference type="Proteomes" id="UP000824120">
    <property type="component" value="Chromosome 12"/>
</dbReference>
<dbReference type="PANTHER" id="PTHR48449">
    <property type="entry name" value="DUF1985 DOMAIN-CONTAINING PROTEIN"/>
    <property type="match status" value="1"/>
</dbReference>
<dbReference type="OrthoDB" id="1750169at2759"/>
<feature type="domain" description="DUF1985" evidence="1">
    <location>
        <begin position="157"/>
        <end position="236"/>
    </location>
</feature>